<proteinExistence type="predicted"/>
<dbReference type="EMBL" id="CAJFDH010000004">
    <property type="protein sequence ID" value="CAD5220296.1"/>
    <property type="molecule type" value="Genomic_DNA"/>
</dbReference>
<evidence type="ECO:0000259" key="7">
    <source>
        <dbReference type="Pfam" id="PF01490"/>
    </source>
</evidence>
<name>A0A811KZI9_9BILA</name>
<gene>
    <name evidence="8" type="ORF">BOKJ2_LOCUS8873</name>
</gene>
<dbReference type="Pfam" id="PF01490">
    <property type="entry name" value="Aa_trans"/>
    <property type="match status" value="1"/>
</dbReference>
<evidence type="ECO:0000256" key="3">
    <source>
        <dbReference type="ARBA" id="ARBA00022692"/>
    </source>
</evidence>
<organism evidence="8 9">
    <name type="scientific">Bursaphelenchus okinawaensis</name>
    <dbReference type="NCBI Taxonomy" id="465554"/>
    <lineage>
        <taxon>Eukaryota</taxon>
        <taxon>Metazoa</taxon>
        <taxon>Ecdysozoa</taxon>
        <taxon>Nematoda</taxon>
        <taxon>Chromadorea</taxon>
        <taxon>Rhabditida</taxon>
        <taxon>Tylenchina</taxon>
        <taxon>Tylenchomorpha</taxon>
        <taxon>Aphelenchoidea</taxon>
        <taxon>Aphelenchoididae</taxon>
        <taxon>Bursaphelenchus</taxon>
    </lineage>
</organism>
<evidence type="ECO:0000313" key="8">
    <source>
        <dbReference type="EMBL" id="CAD5220296.1"/>
    </source>
</evidence>
<dbReference type="Proteomes" id="UP000614601">
    <property type="component" value="Unassembled WGS sequence"/>
</dbReference>
<keyword evidence="5 6" id="KW-0472">Membrane</keyword>
<evidence type="ECO:0000256" key="6">
    <source>
        <dbReference type="SAM" id="Phobius"/>
    </source>
</evidence>
<feature type="transmembrane region" description="Helical" evidence="6">
    <location>
        <begin position="227"/>
        <end position="250"/>
    </location>
</feature>
<accession>A0A811KZI9</accession>
<feature type="transmembrane region" description="Helical" evidence="6">
    <location>
        <begin position="335"/>
        <end position="354"/>
    </location>
</feature>
<comment type="subcellular location">
    <subcellularLocation>
        <location evidence="1">Membrane</location>
    </subcellularLocation>
</comment>
<comment type="caution">
    <text evidence="8">The sequence shown here is derived from an EMBL/GenBank/DDBJ whole genome shotgun (WGS) entry which is preliminary data.</text>
</comment>
<dbReference type="GO" id="GO:0016020">
    <property type="term" value="C:membrane"/>
    <property type="evidence" value="ECO:0007669"/>
    <property type="project" value="UniProtKB-SubCell"/>
</dbReference>
<keyword evidence="9" id="KW-1185">Reference proteome</keyword>
<keyword evidence="4 6" id="KW-1133">Transmembrane helix</keyword>
<dbReference type="InterPro" id="IPR013057">
    <property type="entry name" value="AA_transpt_TM"/>
</dbReference>
<feature type="transmembrane region" description="Helical" evidence="6">
    <location>
        <begin position="270"/>
        <end position="290"/>
    </location>
</feature>
<evidence type="ECO:0000256" key="5">
    <source>
        <dbReference type="ARBA" id="ARBA00023136"/>
    </source>
</evidence>
<evidence type="ECO:0000256" key="2">
    <source>
        <dbReference type="ARBA" id="ARBA00022448"/>
    </source>
</evidence>
<dbReference type="OrthoDB" id="655540at2759"/>
<feature type="transmembrane region" description="Helical" evidence="6">
    <location>
        <begin position="90"/>
        <end position="109"/>
    </location>
</feature>
<reference evidence="8" key="1">
    <citation type="submission" date="2020-09" db="EMBL/GenBank/DDBJ databases">
        <authorList>
            <person name="Kikuchi T."/>
        </authorList>
    </citation>
    <scope>NUCLEOTIDE SEQUENCE</scope>
    <source>
        <strain evidence="8">SH1</strain>
    </source>
</reference>
<feature type="domain" description="Amino acid transporter transmembrane" evidence="7">
    <location>
        <begin position="19"/>
        <end position="363"/>
    </location>
</feature>
<feature type="transmembrane region" description="Helical" evidence="6">
    <location>
        <begin position="194"/>
        <end position="215"/>
    </location>
</feature>
<evidence type="ECO:0000256" key="1">
    <source>
        <dbReference type="ARBA" id="ARBA00004370"/>
    </source>
</evidence>
<evidence type="ECO:0000256" key="4">
    <source>
        <dbReference type="ARBA" id="ARBA00022989"/>
    </source>
</evidence>
<feature type="transmembrane region" description="Helical" evidence="6">
    <location>
        <begin position="311"/>
        <end position="329"/>
    </location>
</feature>
<dbReference type="FunFam" id="1.20.1740.10:FF:000052">
    <property type="entry name" value="Lysine histidine transporter-like 3"/>
    <property type="match status" value="1"/>
</dbReference>
<keyword evidence="3 6" id="KW-0812">Transmembrane</keyword>
<dbReference type="Proteomes" id="UP000783686">
    <property type="component" value="Unassembled WGS sequence"/>
</dbReference>
<feature type="transmembrane region" description="Helical" evidence="6">
    <location>
        <begin position="389"/>
        <end position="413"/>
    </location>
</feature>
<feature type="transmembrane region" description="Helical" evidence="6">
    <location>
        <begin position="151"/>
        <end position="174"/>
    </location>
</feature>
<sequence length="468" mass="51809">MGWGGLSQPYSYWETWWGGLVTLPVATVHTNIYLSLALIIFMCMMTMYTAHVLGKCWNILLDRWPKYREHCRKPYPEIARRALGKKWKSAVSICIDTTQFGIAVVYLLLSAKNIRDLILIYAKSEISYCYVVLIVAACFLPCTFLKSPQDFWAAVVVGMFTSAVSAVLITVGGILDYGTCSAQRTLPPPIATNYFLAVGTYMFSYCGHAAFPTIQHDMRRPSDFPKSVITAFLFTSIMYAPVSFIGYITYGDSMKNSVISSLQIDWIQQTVNVLITIHCILTLTIVLNPLNQEIEDFFKCPHEFGLKRISVRTLTMIAVVFVAESVPNFGPLLDLVGGSTMTLTGLVCPCLFYLRLNASNAKNNGNKNVDPEDLTFREVLAKNDPQTRYICCGIIAIAAFFGLCTTCSAIYALSGAQFVVPCYLQPFFGADKAGGVGAVDCCGHYQNITRSNDITCSAPNFAIYEGLQ</sequence>
<evidence type="ECO:0000313" key="9">
    <source>
        <dbReference type="Proteomes" id="UP000614601"/>
    </source>
</evidence>
<feature type="transmembrane region" description="Helical" evidence="6">
    <location>
        <begin position="125"/>
        <end position="144"/>
    </location>
</feature>
<protein>
    <recommendedName>
        <fullName evidence="7">Amino acid transporter transmembrane domain-containing protein</fullName>
    </recommendedName>
</protein>
<dbReference type="EMBL" id="CAJFCW020000004">
    <property type="protein sequence ID" value="CAG9113485.1"/>
    <property type="molecule type" value="Genomic_DNA"/>
</dbReference>
<keyword evidence="2" id="KW-0813">Transport</keyword>
<dbReference type="AlphaFoldDB" id="A0A811KZI9"/>
<dbReference type="PANTHER" id="PTHR48017">
    <property type="entry name" value="OS05G0424000 PROTEIN-RELATED"/>
    <property type="match status" value="1"/>
</dbReference>